<dbReference type="InterPro" id="IPR013103">
    <property type="entry name" value="RVT_2"/>
</dbReference>
<dbReference type="EMBL" id="SMMG02000003">
    <property type="protein sequence ID" value="KAA3479430.1"/>
    <property type="molecule type" value="Genomic_DNA"/>
</dbReference>
<gene>
    <name evidence="2" type="ORF">EPI10_019940</name>
</gene>
<dbReference type="Pfam" id="PF07727">
    <property type="entry name" value="RVT_2"/>
    <property type="match status" value="1"/>
</dbReference>
<reference evidence="3" key="1">
    <citation type="journal article" date="2019" name="Plant Biotechnol. J.">
        <title>Genome sequencing of the Australian wild diploid species Gossypium australe highlights disease resistance and delayed gland morphogenesis.</title>
        <authorList>
            <person name="Cai Y."/>
            <person name="Cai X."/>
            <person name="Wang Q."/>
            <person name="Wang P."/>
            <person name="Zhang Y."/>
            <person name="Cai C."/>
            <person name="Xu Y."/>
            <person name="Wang K."/>
            <person name="Zhou Z."/>
            <person name="Wang C."/>
            <person name="Geng S."/>
            <person name="Li B."/>
            <person name="Dong Q."/>
            <person name="Hou Y."/>
            <person name="Wang H."/>
            <person name="Ai P."/>
            <person name="Liu Z."/>
            <person name="Yi F."/>
            <person name="Sun M."/>
            <person name="An G."/>
            <person name="Cheng J."/>
            <person name="Zhang Y."/>
            <person name="Shi Q."/>
            <person name="Xie Y."/>
            <person name="Shi X."/>
            <person name="Chang Y."/>
            <person name="Huang F."/>
            <person name="Chen Y."/>
            <person name="Hong S."/>
            <person name="Mi L."/>
            <person name="Sun Q."/>
            <person name="Zhang L."/>
            <person name="Zhou B."/>
            <person name="Peng R."/>
            <person name="Zhang X."/>
            <person name="Liu F."/>
        </authorList>
    </citation>
    <scope>NUCLEOTIDE SEQUENCE [LARGE SCALE GENOMIC DNA]</scope>
    <source>
        <strain evidence="3">cv. PA1801</strain>
    </source>
</reference>
<accession>A0A5B6WCV1</accession>
<evidence type="ECO:0000313" key="3">
    <source>
        <dbReference type="Proteomes" id="UP000325315"/>
    </source>
</evidence>
<organism evidence="2 3">
    <name type="scientific">Gossypium australe</name>
    <dbReference type="NCBI Taxonomy" id="47621"/>
    <lineage>
        <taxon>Eukaryota</taxon>
        <taxon>Viridiplantae</taxon>
        <taxon>Streptophyta</taxon>
        <taxon>Embryophyta</taxon>
        <taxon>Tracheophyta</taxon>
        <taxon>Spermatophyta</taxon>
        <taxon>Magnoliopsida</taxon>
        <taxon>eudicotyledons</taxon>
        <taxon>Gunneridae</taxon>
        <taxon>Pentapetalae</taxon>
        <taxon>rosids</taxon>
        <taxon>malvids</taxon>
        <taxon>Malvales</taxon>
        <taxon>Malvaceae</taxon>
        <taxon>Malvoideae</taxon>
        <taxon>Gossypium</taxon>
    </lineage>
</organism>
<dbReference type="OrthoDB" id="7473114at2759"/>
<proteinExistence type="predicted"/>
<keyword evidence="3" id="KW-1185">Reference proteome</keyword>
<name>A0A5B6WCV1_9ROSI</name>
<dbReference type="Proteomes" id="UP000325315">
    <property type="component" value="Unassembled WGS sequence"/>
</dbReference>
<evidence type="ECO:0000313" key="2">
    <source>
        <dbReference type="EMBL" id="KAA3479430.1"/>
    </source>
</evidence>
<dbReference type="AlphaFoldDB" id="A0A5B6WCV1"/>
<comment type="caution">
    <text evidence="2">The sequence shown here is derived from an EMBL/GenBank/DDBJ whole genome shotgun (WGS) entry which is preliminary data.</text>
</comment>
<evidence type="ECO:0000259" key="1">
    <source>
        <dbReference type="Pfam" id="PF07727"/>
    </source>
</evidence>
<feature type="domain" description="Reverse transcriptase Ty1/copia-type" evidence="1">
    <location>
        <begin position="10"/>
        <end position="82"/>
    </location>
</feature>
<sequence>MQQPPDYVQKDANGQQLALRAWFDKLKTFLISTGFVFSKSDASLFVRVTDTCRMYVLAYVDDIIITGTKVAHLDSGRLHLSQQKYVLNLLE</sequence>
<protein>
    <recommendedName>
        <fullName evidence="1">Reverse transcriptase Ty1/copia-type domain-containing protein</fullName>
    </recommendedName>
</protein>